<dbReference type="Gene3D" id="1.25.10.10">
    <property type="entry name" value="Leucine-rich Repeat Variant"/>
    <property type="match status" value="1"/>
</dbReference>
<dbReference type="PANTHER" id="PTHR20959:SF1">
    <property type="entry name" value="TRANSPORT AND GOLGI ORGANIZATION PROTEIN 6 HOMOLOG"/>
    <property type="match status" value="1"/>
</dbReference>
<dbReference type="KEGG" id="dvv:114329738"/>
<dbReference type="OrthoDB" id="39591at2759"/>
<dbReference type="SUPFAM" id="SSF48371">
    <property type="entry name" value="ARM repeat"/>
    <property type="match status" value="2"/>
</dbReference>
<evidence type="ECO:0000313" key="5">
    <source>
        <dbReference type="RefSeq" id="XP_028134773.1"/>
    </source>
</evidence>
<dbReference type="RefSeq" id="XP_028134773.1">
    <property type="nucleotide sequence ID" value="XM_028278972.1"/>
</dbReference>
<dbReference type="InterPro" id="IPR019414">
    <property type="entry name" value="Rtp1_C2"/>
</dbReference>
<dbReference type="PANTHER" id="PTHR20959">
    <property type="entry name" value="TRANSPORT AND GOLGI ORGANIZATION PROTEIN 6 FAMILY MEMBER"/>
    <property type="match status" value="1"/>
</dbReference>
<sequence>MNKNQLLECVKLLALAKIKDGSYTSFLESSLNEVYNKLGITHEDVLSEISYIASLNFSNNLDLEWKYICLAFFIIKALGKESEKADDVFLSVQETKDLKGFINDVVIIGIQTKLIPTLPFYVQSRYFVSEDIFWSYNILKCTTFGLTEFMKLPVLRLCILPENLKIILAALYQIAYGPVKKPTYESTAPMTKEIYEKLIQEQKLFLQILNHLGQTVHPSIFIRETMVMFNAKIPSWFKKHLFQNLTSILRSQKGVQTVASALFGNCESNTQNWKILDVFSKLILHCMKFPDFKENICKQLVDLLHNQSSEQSIAENIFTHCTKIIYTKDVGLCSDIFVKNIMTHFMCFTQKTQQCCKEDITETIKLTSRLLHAVFVESNAQENVLPSSLLTKIISVIFRFFVITIDSSFKTVNNDLADILLLFFESNQEKSLDVLDQILFKLKSSEILAFRDDVELDVQANIITLRHVQHSVQYSPSENCEALLKLCKRKPKLLVSFFGYLLNCISSESKYFPKNNEGLVRVEEDITTSYIERKIVVYKLVSELADEKDVQKQLNEKPAVIVDYIYNVLNRTLKLSTHTKEDCDSEGFQAVFTILMILENLLETSDRNTHTHYDILITPLKQIKEESGNKETKDIIQNILNILQGHDVSKQKIVEDKDKTELDQILEDVCDPLLPTRGHGLICLSKLIEKKDPDVMERKHYILNILLQNLTNKDSFIYLSSINGLAAMADVFPDTVLKVLCDEYSDSNRKDVEDSSESRMKLGEVLVKVSKMLGEMAPKYKSTLLNTFLMGTRDEDDLIRASSLSNLGEICQVLGYKLGSMFTEVLSCVHAVISTDKSPQARRAAVSVIRQLFVGLDQEIISFFKEDILPVYRTLKQIYSSDKDDVMRLQAQLALEELNESMKNFVFPNAQLHSEKKIVMLS</sequence>
<gene>
    <name evidence="5" type="primary">LOC114329738</name>
</gene>
<name>A0A6P7FP63_DIAVI</name>
<protein>
    <submittedName>
        <fullName evidence="5">Transport and Golgi organization protein 6 homolog</fullName>
    </submittedName>
</protein>
<dbReference type="InterPro" id="IPR019451">
    <property type="entry name" value="Rtp1_C1"/>
</dbReference>
<feature type="domain" description="TANGO6 HEAT repeat" evidence="4">
    <location>
        <begin position="251"/>
        <end position="444"/>
    </location>
</feature>
<evidence type="ECO:0000256" key="1">
    <source>
        <dbReference type="ARBA" id="ARBA00005724"/>
    </source>
</evidence>
<dbReference type="InParanoid" id="A0A6P7FP63"/>
<feature type="domain" description="RNA polymerase II assembly factor Rtp1 C-terminal" evidence="2">
    <location>
        <begin position="868"/>
        <end position="900"/>
    </location>
</feature>
<dbReference type="AlphaFoldDB" id="A0A6P7FP63"/>
<comment type="similarity">
    <text evidence="1">Belongs to the Tango6 family.</text>
</comment>
<proteinExistence type="inferred from homology"/>
<dbReference type="InterPro" id="IPR011989">
    <property type="entry name" value="ARM-like"/>
</dbReference>
<dbReference type="InterPro" id="IPR057407">
    <property type="entry name" value="HEAT_TANGO6"/>
</dbReference>
<dbReference type="Pfam" id="PF23565">
    <property type="entry name" value="ARM_TANGO6"/>
    <property type="match status" value="1"/>
</dbReference>
<accession>A0A6P7FP63</accession>
<dbReference type="InterPro" id="IPR016024">
    <property type="entry name" value="ARM-type_fold"/>
</dbReference>
<reference evidence="5" key="1">
    <citation type="submission" date="2025-08" db="UniProtKB">
        <authorList>
            <consortium name="RefSeq"/>
        </authorList>
    </citation>
    <scope>IDENTIFICATION</scope>
    <source>
        <tissue evidence="5">Whole insect</tissue>
    </source>
</reference>
<evidence type="ECO:0000259" key="2">
    <source>
        <dbReference type="Pfam" id="PF10304"/>
    </source>
</evidence>
<feature type="domain" description="RNA polymerase II assembly factor Rtp1 C-terminal" evidence="3">
    <location>
        <begin position="663"/>
        <end position="776"/>
    </location>
</feature>
<dbReference type="Pfam" id="PF10304">
    <property type="entry name" value="RTP1_C2"/>
    <property type="match status" value="1"/>
</dbReference>
<dbReference type="Pfam" id="PF10363">
    <property type="entry name" value="RTP1_C1"/>
    <property type="match status" value="1"/>
</dbReference>
<organism evidence="5">
    <name type="scientific">Diabrotica virgifera virgifera</name>
    <name type="common">western corn rootworm</name>
    <dbReference type="NCBI Taxonomy" id="50390"/>
    <lineage>
        <taxon>Eukaryota</taxon>
        <taxon>Metazoa</taxon>
        <taxon>Ecdysozoa</taxon>
        <taxon>Arthropoda</taxon>
        <taxon>Hexapoda</taxon>
        <taxon>Insecta</taxon>
        <taxon>Pterygota</taxon>
        <taxon>Neoptera</taxon>
        <taxon>Endopterygota</taxon>
        <taxon>Coleoptera</taxon>
        <taxon>Polyphaga</taxon>
        <taxon>Cucujiformia</taxon>
        <taxon>Chrysomeloidea</taxon>
        <taxon>Chrysomelidae</taxon>
        <taxon>Galerucinae</taxon>
        <taxon>Diabroticina</taxon>
        <taxon>Diabroticites</taxon>
        <taxon>Diabrotica</taxon>
    </lineage>
</organism>
<evidence type="ECO:0000259" key="4">
    <source>
        <dbReference type="Pfam" id="PF23565"/>
    </source>
</evidence>
<dbReference type="InterPro" id="IPR039600">
    <property type="entry name" value="TANGO6/Rtp1"/>
</dbReference>
<dbReference type="GO" id="GO:0009306">
    <property type="term" value="P:protein secretion"/>
    <property type="evidence" value="ECO:0007669"/>
    <property type="project" value="TreeGrafter"/>
</dbReference>
<evidence type="ECO:0000259" key="3">
    <source>
        <dbReference type="Pfam" id="PF10363"/>
    </source>
</evidence>